<dbReference type="PaxDb" id="65489-OBART06G26190.1"/>
<proteinExistence type="predicted"/>
<dbReference type="AlphaFoldDB" id="A0A0D3GKD6"/>
<accession>A0A0D3GKD6</accession>
<dbReference type="Proteomes" id="UP000026960">
    <property type="component" value="Chromosome 6"/>
</dbReference>
<reference evidence="1" key="1">
    <citation type="journal article" date="2009" name="Rice">
        <title>De Novo Next Generation Sequencing of Plant Genomes.</title>
        <authorList>
            <person name="Rounsley S."/>
            <person name="Marri P.R."/>
            <person name="Yu Y."/>
            <person name="He R."/>
            <person name="Sisneros N."/>
            <person name="Goicoechea J.L."/>
            <person name="Lee S.J."/>
            <person name="Angelova A."/>
            <person name="Kudrna D."/>
            <person name="Luo M."/>
            <person name="Affourtit J."/>
            <person name="Desany B."/>
            <person name="Knight J."/>
            <person name="Niazi F."/>
            <person name="Egholm M."/>
            <person name="Wing R.A."/>
        </authorList>
    </citation>
    <scope>NUCLEOTIDE SEQUENCE [LARGE SCALE GENOMIC DNA]</scope>
    <source>
        <strain evidence="1">cv. IRGC 105608</strain>
    </source>
</reference>
<dbReference type="Gramene" id="OBART06G26190.1">
    <property type="protein sequence ID" value="OBART06G26190.1"/>
    <property type="gene ID" value="OBART06G26190"/>
</dbReference>
<sequence length="76" mass="8712">MEFGGIQILWLDCLENILGREKGTSSRLEGPAACIRSLVNLCKLLAALGVHWFLLIHFKDQDYCHFWLLVLLILSR</sequence>
<evidence type="ECO:0000313" key="2">
    <source>
        <dbReference type="Proteomes" id="UP000026960"/>
    </source>
</evidence>
<name>A0A0D3GKD6_9ORYZ</name>
<reference evidence="1" key="2">
    <citation type="submission" date="2015-03" db="UniProtKB">
        <authorList>
            <consortium name="EnsemblPlants"/>
        </authorList>
    </citation>
    <scope>IDENTIFICATION</scope>
</reference>
<dbReference type="EnsemblPlants" id="OBART06G26190.1">
    <property type="protein sequence ID" value="OBART06G26190.1"/>
    <property type="gene ID" value="OBART06G26190"/>
</dbReference>
<evidence type="ECO:0000313" key="1">
    <source>
        <dbReference type="EnsemblPlants" id="OBART06G26190.1"/>
    </source>
</evidence>
<keyword evidence="2" id="KW-1185">Reference proteome</keyword>
<organism evidence="1">
    <name type="scientific">Oryza barthii</name>
    <dbReference type="NCBI Taxonomy" id="65489"/>
    <lineage>
        <taxon>Eukaryota</taxon>
        <taxon>Viridiplantae</taxon>
        <taxon>Streptophyta</taxon>
        <taxon>Embryophyta</taxon>
        <taxon>Tracheophyta</taxon>
        <taxon>Spermatophyta</taxon>
        <taxon>Magnoliopsida</taxon>
        <taxon>Liliopsida</taxon>
        <taxon>Poales</taxon>
        <taxon>Poaceae</taxon>
        <taxon>BOP clade</taxon>
        <taxon>Oryzoideae</taxon>
        <taxon>Oryzeae</taxon>
        <taxon>Oryzinae</taxon>
        <taxon>Oryza</taxon>
    </lineage>
</organism>
<dbReference type="HOGENOM" id="CLU_2658416_0_0_1"/>
<protein>
    <submittedName>
        <fullName evidence="1">Uncharacterized protein</fullName>
    </submittedName>
</protein>